<dbReference type="AlphaFoldDB" id="A0A255XUK6"/>
<evidence type="ECO:0000256" key="2">
    <source>
        <dbReference type="ARBA" id="ARBA00023125"/>
    </source>
</evidence>
<evidence type="ECO:0000256" key="4">
    <source>
        <dbReference type="PROSITE-ProRule" id="PRU00335"/>
    </source>
</evidence>
<evidence type="ECO:0000313" key="6">
    <source>
        <dbReference type="EMBL" id="OYQ20592.1"/>
    </source>
</evidence>
<evidence type="ECO:0000256" key="1">
    <source>
        <dbReference type="ARBA" id="ARBA00023015"/>
    </source>
</evidence>
<proteinExistence type="predicted"/>
<dbReference type="SUPFAM" id="SSF48498">
    <property type="entry name" value="Tetracyclin repressor-like, C-terminal domain"/>
    <property type="match status" value="1"/>
</dbReference>
<feature type="DNA-binding region" description="H-T-H motif" evidence="4">
    <location>
        <begin position="33"/>
        <end position="52"/>
    </location>
</feature>
<dbReference type="PANTHER" id="PTHR30055">
    <property type="entry name" value="HTH-TYPE TRANSCRIPTIONAL REGULATOR RUTR"/>
    <property type="match status" value="1"/>
</dbReference>
<accession>A0A255XUK6</accession>
<dbReference type="InterPro" id="IPR009057">
    <property type="entry name" value="Homeodomain-like_sf"/>
</dbReference>
<dbReference type="EMBL" id="NOXS01000027">
    <property type="protein sequence ID" value="OYQ20592.1"/>
    <property type="molecule type" value="Genomic_DNA"/>
</dbReference>
<dbReference type="GO" id="GO:0000976">
    <property type="term" value="F:transcription cis-regulatory region binding"/>
    <property type="evidence" value="ECO:0007669"/>
    <property type="project" value="TreeGrafter"/>
</dbReference>
<evidence type="ECO:0000313" key="7">
    <source>
        <dbReference type="Proteomes" id="UP000216361"/>
    </source>
</evidence>
<evidence type="ECO:0000259" key="5">
    <source>
        <dbReference type="PROSITE" id="PS50977"/>
    </source>
</evidence>
<reference evidence="6 7" key="1">
    <citation type="submission" date="2017-07" db="EMBL/GenBank/DDBJ databases">
        <title>Elstera cyanobacteriorum sp. nov., a novel bacterium isolated from cyanobacterial aggregates in a eutrophic lake.</title>
        <authorList>
            <person name="Cai H."/>
        </authorList>
    </citation>
    <scope>NUCLEOTIDE SEQUENCE [LARGE SCALE GENOMIC DNA]</scope>
    <source>
        <strain evidence="6 7">TH019</strain>
    </source>
</reference>
<comment type="caution">
    <text evidence="6">The sequence shown here is derived from an EMBL/GenBank/DDBJ whole genome shotgun (WGS) entry which is preliminary data.</text>
</comment>
<keyword evidence="2 4" id="KW-0238">DNA-binding</keyword>
<keyword evidence="7" id="KW-1185">Reference proteome</keyword>
<dbReference type="Proteomes" id="UP000216361">
    <property type="component" value="Unassembled WGS sequence"/>
</dbReference>
<dbReference type="PANTHER" id="PTHR30055:SF151">
    <property type="entry name" value="TRANSCRIPTIONAL REGULATORY PROTEIN"/>
    <property type="match status" value="1"/>
</dbReference>
<keyword evidence="1" id="KW-0805">Transcription regulation</keyword>
<keyword evidence="3" id="KW-0804">Transcription</keyword>
<dbReference type="Pfam" id="PF17935">
    <property type="entry name" value="TetR_C_27"/>
    <property type="match status" value="1"/>
</dbReference>
<protein>
    <recommendedName>
        <fullName evidence="5">HTH tetR-type domain-containing protein</fullName>
    </recommendedName>
</protein>
<dbReference type="InterPro" id="IPR036271">
    <property type="entry name" value="Tet_transcr_reg_TetR-rel_C_sf"/>
</dbReference>
<dbReference type="SUPFAM" id="SSF46689">
    <property type="entry name" value="Homeodomain-like"/>
    <property type="match status" value="1"/>
</dbReference>
<gene>
    <name evidence="6" type="ORF">CHR90_04250</name>
</gene>
<dbReference type="GO" id="GO:0003700">
    <property type="term" value="F:DNA-binding transcription factor activity"/>
    <property type="evidence" value="ECO:0007669"/>
    <property type="project" value="TreeGrafter"/>
</dbReference>
<dbReference type="InterPro" id="IPR050109">
    <property type="entry name" value="HTH-type_TetR-like_transc_reg"/>
</dbReference>
<dbReference type="InterPro" id="IPR001647">
    <property type="entry name" value="HTH_TetR"/>
</dbReference>
<dbReference type="RefSeq" id="WP_094407743.1">
    <property type="nucleotide sequence ID" value="NZ_BMJZ01000009.1"/>
</dbReference>
<name>A0A255XUK6_9PROT</name>
<dbReference type="PROSITE" id="PS50977">
    <property type="entry name" value="HTH_TETR_2"/>
    <property type="match status" value="1"/>
</dbReference>
<dbReference type="InterPro" id="IPR041478">
    <property type="entry name" value="TetR_C_27"/>
</dbReference>
<dbReference type="Gene3D" id="1.10.357.10">
    <property type="entry name" value="Tetracycline Repressor, domain 2"/>
    <property type="match status" value="1"/>
</dbReference>
<dbReference type="OrthoDB" id="9802802at2"/>
<organism evidence="6 7">
    <name type="scientific">Elstera cyanobacteriorum</name>
    <dbReference type="NCBI Taxonomy" id="2022747"/>
    <lineage>
        <taxon>Bacteria</taxon>
        <taxon>Pseudomonadati</taxon>
        <taxon>Pseudomonadota</taxon>
        <taxon>Alphaproteobacteria</taxon>
        <taxon>Rhodospirillales</taxon>
        <taxon>Rhodospirillaceae</taxon>
        <taxon>Elstera</taxon>
    </lineage>
</organism>
<feature type="domain" description="HTH tetR-type" evidence="5">
    <location>
        <begin position="10"/>
        <end position="70"/>
    </location>
</feature>
<evidence type="ECO:0000256" key="3">
    <source>
        <dbReference type="ARBA" id="ARBA00023163"/>
    </source>
</evidence>
<dbReference type="Pfam" id="PF00440">
    <property type="entry name" value="TetR_N"/>
    <property type="match status" value="1"/>
</dbReference>
<sequence length="202" mass="22052">MTTSPDIPPPDLRERILTAAEEMLRRYGPAKTSVVDVARHLNMSHGNIYRVFASKEALRAAVVDRWLARAHAPLTAIVTGPGTPPEKLIAWFTCLADQKLAKVAGDPELFATYQALLHQVPEVIDRHLAWLAEQVRAMLAEGRDAGLFRFQDLDAAAQAVLDATLPFRHPDMIVATNDGPEHRKLRAVLALVIAGLTSGALA</sequence>